<protein>
    <submittedName>
        <fullName evidence="1">Uncharacterized protein</fullName>
    </submittedName>
</protein>
<dbReference type="Proteomes" id="UP000439780">
    <property type="component" value="Unassembled WGS sequence"/>
</dbReference>
<proteinExistence type="predicted"/>
<evidence type="ECO:0000313" key="2">
    <source>
        <dbReference type="Proteomes" id="UP000439780"/>
    </source>
</evidence>
<sequence>MATHEILVPILHPDGSIQRAGAEIDYDGEPNWKLAPLDPKAKAAWERTIADPERVDRELSRVPLSQRFHEGSRAQAEYMAALKAAAYS</sequence>
<dbReference type="EMBL" id="WTYA01000002">
    <property type="protein sequence ID" value="MXP27920.1"/>
    <property type="molecule type" value="Genomic_DNA"/>
</dbReference>
<reference evidence="1 2" key="1">
    <citation type="submission" date="2019-12" db="EMBL/GenBank/DDBJ databases">
        <title>Genomic-based taxomic classification of the family Erythrobacteraceae.</title>
        <authorList>
            <person name="Xu L."/>
        </authorList>
    </citation>
    <scope>NUCLEOTIDE SEQUENCE [LARGE SCALE GENOMIC DNA]</scope>
    <source>
        <strain evidence="1 2">KEMB 9005-328</strain>
    </source>
</reference>
<keyword evidence="2" id="KW-1185">Reference proteome</keyword>
<comment type="caution">
    <text evidence="1">The sequence shown here is derived from an EMBL/GenBank/DDBJ whole genome shotgun (WGS) entry which is preliminary data.</text>
</comment>
<accession>A0A845ACE2</accession>
<dbReference type="RefSeq" id="WP_160752213.1">
    <property type="nucleotide sequence ID" value="NZ_WTYA01000002.1"/>
</dbReference>
<name>A0A845ACE2_9SPHN</name>
<organism evidence="1 2">
    <name type="scientific">Qipengyuania algicida</name>
    <dbReference type="NCBI Taxonomy" id="1836209"/>
    <lineage>
        <taxon>Bacteria</taxon>
        <taxon>Pseudomonadati</taxon>
        <taxon>Pseudomonadota</taxon>
        <taxon>Alphaproteobacteria</taxon>
        <taxon>Sphingomonadales</taxon>
        <taxon>Erythrobacteraceae</taxon>
        <taxon>Qipengyuania</taxon>
    </lineage>
</organism>
<evidence type="ECO:0000313" key="1">
    <source>
        <dbReference type="EMBL" id="MXP27920.1"/>
    </source>
</evidence>
<gene>
    <name evidence="1" type="ORF">GRI58_03670</name>
</gene>
<dbReference type="AlphaFoldDB" id="A0A845ACE2"/>